<sequence length="75" mass="8510">MTVGEMDKLTKRFNSILSGWPGLRTQRLENLLFDLEEAYGVPGYQNESFAKESPVLSQLYDTVFEEFSDSVEVVG</sequence>
<organism evidence="1 2">
    <name type="scientific">Pueribacillus theae</name>
    <dbReference type="NCBI Taxonomy" id="2171751"/>
    <lineage>
        <taxon>Bacteria</taxon>
        <taxon>Bacillati</taxon>
        <taxon>Bacillota</taxon>
        <taxon>Bacilli</taxon>
        <taxon>Bacillales</taxon>
        <taxon>Bacillaceae</taxon>
        <taxon>Pueribacillus</taxon>
    </lineage>
</organism>
<keyword evidence="2" id="KW-1185">Reference proteome</keyword>
<evidence type="ECO:0000313" key="2">
    <source>
        <dbReference type="Proteomes" id="UP000245998"/>
    </source>
</evidence>
<comment type="caution">
    <text evidence="1">The sequence shown here is derived from an EMBL/GenBank/DDBJ whole genome shotgun (WGS) entry which is preliminary data.</text>
</comment>
<reference evidence="1 2" key="1">
    <citation type="submission" date="2018-04" db="EMBL/GenBank/DDBJ databases">
        <title>Camelliibacillus theae gen. nov., sp. nov., isolated from Pu'er tea.</title>
        <authorList>
            <person name="Niu L."/>
        </authorList>
    </citation>
    <scope>NUCLEOTIDE SEQUENCE [LARGE SCALE GENOMIC DNA]</scope>
    <source>
        <strain evidence="1 2">T8</strain>
    </source>
</reference>
<dbReference type="AlphaFoldDB" id="A0A2U1JTU1"/>
<protein>
    <submittedName>
        <fullName evidence="1">Uncharacterized protein</fullName>
    </submittedName>
</protein>
<name>A0A2U1JTU1_9BACI</name>
<gene>
    <name evidence="1" type="ORF">DCC39_14395</name>
</gene>
<dbReference type="RefSeq" id="WP_116555599.1">
    <property type="nucleotide sequence ID" value="NZ_QCZG01000035.1"/>
</dbReference>
<evidence type="ECO:0000313" key="1">
    <source>
        <dbReference type="EMBL" id="PWA08626.1"/>
    </source>
</evidence>
<dbReference type="Proteomes" id="UP000245998">
    <property type="component" value="Unassembled WGS sequence"/>
</dbReference>
<accession>A0A2U1JTU1</accession>
<proteinExistence type="predicted"/>
<dbReference type="EMBL" id="QCZG01000035">
    <property type="protein sequence ID" value="PWA08626.1"/>
    <property type="molecule type" value="Genomic_DNA"/>
</dbReference>
<dbReference type="OrthoDB" id="2974389at2"/>